<feature type="domain" description="GGDEF" evidence="3">
    <location>
        <begin position="392"/>
        <end position="523"/>
    </location>
</feature>
<feature type="transmembrane region" description="Helical" evidence="1">
    <location>
        <begin position="171"/>
        <end position="190"/>
    </location>
</feature>
<feature type="transmembrane region" description="Helical" evidence="1">
    <location>
        <begin position="142"/>
        <end position="164"/>
    </location>
</feature>
<feature type="transmembrane region" description="Helical" evidence="1">
    <location>
        <begin position="82"/>
        <end position="101"/>
    </location>
</feature>
<name>A0ABX0JUE4_9PROT</name>
<accession>A0ABX0JUE4</accession>
<dbReference type="PROSITE" id="PS50883">
    <property type="entry name" value="EAL"/>
    <property type="match status" value="1"/>
</dbReference>
<dbReference type="RefSeq" id="WP_173584926.1">
    <property type="nucleotide sequence ID" value="NZ_WOTB01000040.1"/>
</dbReference>
<evidence type="ECO:0000313" key="5">
    <source>
        <dbReference type="EMBL" id="NHN86595.1"/>
    </source>
</evidence>
<evidence type="ECO:0000259" key="2">
    <source>
        <dbReference type="PROSITE" id="PS50883"/>
    </source>
</evidence>
<dbReference type="Pfam" id="PF00563">
    <property type="entry name" value="EAL"/>
    <property type="match status" value="1"/>
</dbReference>
<sequence length="788" mass="85508">MHSALPDLSNYDPGMLIGALALCTMSMLIVSTMLCRAAIVGGTQRIKRLLLTAAVAGNGVWATHFLAMPSPGTSLEASYDPALTVLSMVVAFVIFFAAWWIERRTPGRSLSPLTALVMTAAVGGMHYIGISAMNGGTLPAMGAAHVAGSLCSGFILFYAGVLLLRRQRGPWRVMAALPWILGVCALHFLGTPADAPMHAMMAGRTGTNPSSVPLAGMVITGTMTFLMLALIFLGFEYRAGQRRQEDNMRARNFADAAIEGLVVTDGTHILDANDAFRKLVSWSCHDTGLLAVPLPDLVSGDALKLLIADEKPREMRLVTGMDQAIPVEVYARNATWKGRDRTILAIVDLRARKEAEAAMRAISFQDPLTGIGNRPFFVSRLTDLLRQRDMRPRIAAFLIDVDRFKNINETGGHAAGDAVLAHIAVALGRLVPEDAVIARIAGDEFAVAFPADGRNPPAFAAELAQQLRITPDDGRDTMPVSVSVGFAVSDRDTVDGEALLHRLGVALLAAKQAGRGSVREYDYNFDSSIQDRFRMEKEIRRALDRNEFFLEYQPIMCTRTHRLTGYEALVRWQHPERGRVPPDQFIGVAEECGLIAELGEWVVRRACADAAGWRNGLGVSVNVSPLQFSTSDLPAVITAAVRDAGLDPVRLSIEITENTLLQQGRQNMEILRSLRSLGAGVVMDDFGTGYSSLSYLRDFQFDKVKIDRSFIRDMLQQPHSAAIVDAVLSLGKGLGIDIVAEGIETPEQLSYLEKRCCSFVQGYFIGRPSREIAEAPASGALAPVTADA</sequence>
<dbReference type="Proteomes" id="UP000635278">
    <property type="component" value="Unassembled WGS sequence"/>
</dbReference>
<dbReference type="Pfam" id="PF00990">
    <property type="entry name" value="GGDEF"/>
    <property type="match status" value="1"/>
</dbReference>
<dbReference type="NCBIfam" id="TIGR00254">
    <property type="entry name" value="GGDEF"/>
    <property type="match status" value="1"/>
</dbReference>
<feature type="transmembrane region" description="Helical" evidence="1">
    <location>
        <begin position="113"/>
        <end position="130"/>
    </location>
</feature>
<dbReference type="Gene3D" id="3.20.20.450">
    <property type="entry name" value="EAL domain"/>
    <property type="match status" value="1"/>
</dbReference>
<keyword evidence="1" id="KW-0472">Membrane</keyword>
<dbReference type="InterPro" id="IPR000160">
    <property type="entry name" value="GGDEF_dom"/>
</dbReference>
<dbReference type="PANTHER" id="PTHR44757">
    <property type="entry name" value="DIGUANYLATE CYCLASE DGCP"/>
    <property type="match status" value="1"/>
</dbReference>
<feature type="domain" description="MHYT" evidence="4">
    <location>
        <begin position="11"/>
        <end position="197"/>
    </location>
</feature>
<protein>
    <submittedName>
        <fullName evidence="5">EAL domain-containing protein</fullName>
    </submittedName>
</protein>
<dbReference type="InterPro" id="IPR052155">
    <property type="entry name" value="Biofilm_reg_signaling"/>
</dbReference>
<dbReference type="CDD" id="cd01949">
    <property type="entry name" value="GGDEF"/>
    <property type="match status" value="1"/>
</dbReference>
<dbReference type="PROSITE" id="PS50887">
    <property type="entry name" value="GGDEF"/>
    <property type="match status" value="1"/>
</dbReference>
<feature type="domain" description="EAL" evidence="2">
    <location>
        <begin position="532"/>
        <end position="782"/>
    </location>
</feature>
<keyword evidence="6" id="KW-1185">Reference proteome</keyword>
<dbReference type="InterPro" id="IPR035919">
    <property type="entry name" value="EAL_sf"/>
</dbReference>
<reference evidence="5 6" key="1">
    <citation type="journal article" date="2020" name="Int. J. Syst. Evol. Microbiol.">
        <title>Novel acetic acid bacteria from cider fermentations: Acetobacter conturbans sp. nov. and Acetobacter fallax sp. nov.</title>
        <authorList>
            <person name="Sombolestani A.S."/>
            <person name="Cleenwerck I."/>
            <person name="Cnockaert M."/>
            <person name="Borremans W."/>
            <person name="Wieme A.D."/>
            <person name="De Vuyst L."/>
            <person name="Vandamme P."/>
        </authorList>
    </citation>
    <scope>NUCLEOTIDE SEQUENCE [LARGE SCALE GENOMIC DNA]</scope>
    <source>
        <strain evidence="5 6">LMG 30640</strain>
    </source>
</reference>
<dbReference type="InterPro" id="IPR043128">
    <property type="entry name" value="Rev_trsase/Diguanyl_cyclase"/>
</dbReference>
<dbReference type="SMART" id="SM00267">
    <property type="entry name" value="GGDEF"/>
    <property type="match status" value="1"/>
</dbReference>
<feature type="transmembrane region" description="Helical" evidence="1">
    <location>
        <begin position="15"/>
        <end position="37"/>
    </location>
</feature>
<keyword evidence="1" id="KW-1133">Transmembrane helix</keyword>
<dbReference type="InterPro" id="IPR029787">
    <property type="entry name" value="Nucleotide_cyclase"/>
</dbReference>
<dbReference type="EMBL" id="WOTB01000040">
    <property type="protein sequence ID" value="NHN86595.1"/>
    <property type="molecule type" value="Genomic_DNA"/>
</dbReference>
<dbReference type="Pfam" id="PF03707">
    <property type="entry name" value="MHYT"/>
    <property type="match status" value="1"/>
</dbReference>
<evidence type="ECO:0000259" key="3">
    <source>
        <dbReference type="PROSITE" id="PS50887"/>
    </source>
</evidence>
<evidence type="ECO:0000259" key="4">
    <source>
        <dbReference type="PROSITE" id="PS50924"/>
    </source>
</evidence>
<dbReference type="PANTHER" id="PTHR44757:SF2">
    <property type="entry name" value="BIOFILM ARCHITECTURE MAINTENANCE PROTEIN MBAA"/>
    <property type="match status" value="1"/>
</dbReference>
<comment type="caution">
    <text evidence="5">The sequence shown here is derived from an EMBL/GenBank/DDBJ whole genome shotgun (WGS) entry which is preliminary data.</text>
</comment>
<dbReference type="Gene3D" id="3.30.70.270">
    <property type="match status" value="1"/>
</dbReference>
<dbReference type="CDD" id="cd01948">
    <property type="entry name" value="EAL"/>
    <property type="match status" value="1"/>
</dbReference>
<feature type="transmembrane region" description="Helical" evidence="1">
    <location>
        <begin position="210"/>
        <end position="235"/>
    </location>
</feature>
<dbReference type="PROSITE" id="PS50924">
    <property type="entry name" value="MHYT"/>
    <property type="match status" value="1"/>
</dbReference>
<proteinExistence type="predicted"/>
<dbReference type="SMART" id="SM00052">
    <property type="entry name" value="EAL"/>
    <property type="match status" value="1"/>
</dbReference>
<gene>
    <name evidence="5" type="ORF">GOB93_18465</name>
</gene>
<keyword evidence="1" id="KW-0812">Transmembrane</keyword>
<feature type="transmembrane region" description="Helical" evidence="1">
    <location>
        <begin position="49"/>
        <end position="70"/>
    </location>
</feature>
<evidence type="ECO:0000313" key="6">
    <source>
        <dbReference type="Proteomes" id="UP000635278"/>
    </source>
</evidence>
<dbReference type="SUPFAM" id="SSF141868">
    <property type="entry name" value="EAL domain-like"/>
    <property type="match status" value="1"/>
</dbReference>
<dbReference type="SUPFAM" id="SSF55073">
    <property type="entry name" value="Nucleotide cyclase"/>
    <property type="match status" value="1"/>
</dbReference>
<dbReference type="InterPro" id="IPR005330">
    <property type="entry name" value="MHYT_dom"/>
</dbReference>
<organism evidence="5 6">
    <name type="scientific">Acetobacter musti</name>
    <dbReference type="NCBI Taxonomy" id="864732"/>
    <lineage>
        <taxon>Bacteria</taxon>
        <taxon>Pseudomonadati</taxon>
        <taxon>Pseudomonadota</taxon>
        <taxon>Alphaproteobacteria</taxon>
        <taxon>Acetobacterales</taxon>
        <taxon>Acetobacteraceae</taxon>
        <taxon>Acetobacter</taxon>
    </lineage>
</organism>
<dbReference type="InterPro" id="IPR001633">
    <property type="entry name" value="EAL_dom"/>
</dbReference>
<evidence type="ECO:0000256" key="1">
    <source>
        <dbReference type="PROSITE-ProRule" id="PRU00244"/>
    </source>
</evidence>